<reference evidence="1 2" key="1">
    <citation type="submission" date="2024-09" db="EMBL/GenBank/DDBJ databases">
        <authorList>
            <person name="Sun Q."/>
            <person name="Mori K."/>
        </authorList>
    </citation>
    <scope>NUCLEOTIDE SEQUENCE [LARGE SCALE GENOMIC DNA]</scope>
    <source>
        <strain evidence="1 2">JCM 3028</strain>
    </source>
</reference>
<accession>A0ABV5TLA3</accession>
<proteinExistence type="predicted"/>
<protein>
    <recommendedName>
        <fullName evidence="3">Glycosyltransferase family 28 N-terminal domain-containing protein</fullName>
    </recommendedName>
</protein>
<dbReference type="SUPFAM" id="SSF53756">
    <property type="entry name" value="UDP-Glycosyltransferase/glycogen phosphorylase"/>
    <property type="match status" value="1"/>
</dbReference>
<evidence type="ECO:0008006" key="3">
    <source>
        <dbReference type="Google" id="ProtNLM"/>
    </source>
</evidence>
<dbReference type="RefSeq" id="WP_386160318.1">
    <property type="nucleotide sequence ID" value="NZ_JBHMBS010000013.1"/>
</dbReference>
<dbReference type="Gene3D" id="3.40.50.2000">
    <property type="entry name" value="Glycogen Phosphorylase B"/>
    <property type="match status" value="1"/>
</dbReference>
<keyword evidence="2" id="KW-1185">Reference proteome</keyword>
<evidence type="ECO:0000313" key="1">
    <source>
        <dbReference type="EMBL" id="MFB9679036.1"/>
    </source>
</evidence>
<sequence>MKILILTHGIRGDVQPYAALALALQQPGYHAVPAAPAASAGSHSGAEEWLSAWTAVSRSDVKGPGGQSPLK</sequence>
<evidence type="ECO:0000313" key="2">
    <source>
        <dbReference type="Proteomes" id="UP001589610"/>
    </source>
</evidence>
<dbReference type="Proteomes" id="UP001589610">
    <property type="component" value="Unassembled WGS sequence"/>
</dbReference>
<name>A0ABV5TLA3_9ACTN</name>
<organism evidence="1 2">
    <name type="scientific">Streptosporangium vulgare</name>
    <dbReference type="NCBI Taxonomy" id="46190"/>
    <lineage>
        <taxon>Bacteria</taxon>
        <taxon>Bacillati</taxon>
        <taxon>Actinomycetota</taxon>
        <taxon>Actinomycetes</taxon>
        <taxon>Streptosporangiales</taxon>
        <taxon>Streptosporangiaceae</taxon>
        <taxon>Streptosporangium</taxon>
    </lineage>
</organism>
<dbReference type="EMBL" id="JBHMBS010000013">
    <property type="protein sequence ID" value="MFB9679036.1"/>
    <property type="molecule type" value="Genomic_DNA"/>
</dbReference>
<comment type="caution">
    <text evidence="1">The sequence shown here is derived from an EMBL/GenBank/DDBJ whole genome shotgun (WGS) entry which is preliminary data.</text>
</comment>
<gene>
    <name evidence="1" type="ORF">ACFFRH_26465</name>
</gene>